<sequence>MNIDEDIILENYGQNVWWNCVKCGKSYEMSPKTKILYHKRNQKSCGYCKGYRNTKIHFFSFPI</sequence>
<evidence type="ECO:0000313" key="3">
    <source>
        <dbReference type="Proteomes" id="UP000464314"/>
    </source>
</evidence>
<dbReference type="Pfam" id="PF14311">
    <property type="entry name" value="DUF4379"/>
    <property type="match status" value="1"/>
</dbReference>
<accession>A0A6P1TM52</accession>
<dbReference type="AlphaFoldDB" id="A0A6P1TM52"/>
<dbReference type="RefSeq" id="WP_161839124.1">
    <property type="nucleotide sequence ID" value="NZ_CP048000.1"/>
</dbReference>
<dbReference type="InterPro" id="IPR025487">
    <property type="entry name" value="DUF4379"/>
</dbReference>
<organism evidence="2 3">
    <name type="scientific">Anaerocolumna sedimenticola</name>
    <dbReference type="NCBI Taxonomy" id="2696063"/>
    <lineage>
        <taxon>Bacteria</taxon>
        <taxon>Bacillati</taxon>
        <taxon>Bacillota</taxon>
        <taxon>Clostridia</taxon>
        <taxon>Lachnospirales</taxon>
        <taxon>Lachnospiraceae</taxon>
        <taxon>Anaerocolumna</taxon>
    </lineage>
</organism>
<proteinExistence type="predicted"/>
<protein>
    <recommendedName>
        <fullName evidence="1">Treble clef zinc finger domain-containing protein</fullName>
    </recommendedName>
</protein>
<evidence type="ECO:0000259" key="1">
    <source>
        <dbReference type="Pfam" id="PF14311"/>
    </source>
</evidence>
<dbReference type="KEGG" id="anr:Ana3638_17170"/>
<feature type="domain" description="Treble clef zinc finger" evidence="1">
    <location>
        <begin position="9"/>
        <end position="50"/>
    </location>
</feature>
<gene>
    <name evidence="2" type="ORF">Ana3638_17170</name>
</gene>
<dbReference type="EMBL" id="CP048000">
    <property type="protein sequence ID" value="QHQ62300.1"/>
    <property type="molecule type" value="Genomic_DNA"/>
</dbReference>
<evidence type="ECO:0000313" key="2">
    <source>
        <dbReference type="EMBL" id="QHQ62300.1"/>
    </source>
</evidence>
<dbReference type="Proteomes" id="UP000464314">
    <property type="component" value="Chromosome"/>
</dbReference>
<name>A0A6P1TM52_9FIRM</name>
<reference evidence="2 3" key="1">
    <citation type="submission" date="2020-01" db="EMBL/GenBank/DDBJ databases">
        <title>Genome analysis of Anaerocolumna sp. CBA3638.</title>
        <authorList>
            <person name="Kim J."/>
            <person name="Roh S.W."/>
        </authorList>
    </citation>
    <scope>NUCLEOTIDE SEQUENCE [LARGE SCALE GENOMIC DNA]</scope>
    <source>
        <strain evidence="2 3">CBA3638</strain>
    </source>
</reference>
<keyword evidence="3" id="KW-1185">Reference proteome</keyword>